<gene>
    <name evidence="2" type="ORF">ZEAMMB73_Zm00001d020063</name>
</gene>
<dbReference type="PANTHER" id="PTHR12472">
    <property type="entry name" value="RAB3-GAP REGULATORY DOMAIN"/>
    <property type="match status" value="1"/>
</dbReference>
<dbReference type="EMBL" id="CM007650">
    <property type="protein sequence ID" value="ONM54196.1"/>
    <property type="molecule type" value="Genomic_DNA"/>
</dbReference>
<dbReference type="AlphaFoldDB" id="A0A1D6I1W6"/>
<dbReference type="Pfam" id="PF14655">
    <property type="entry name" value="RAB3GAP2_N"/>
    <property type="match status" value="1"/>
</dbReference>
<name>A0A1D6I1W6_MAIZE</name>
<accession>A0A1D6I1W6</accession>
<dbReference type="InterPro" id="IPR026059">
    <property type="entry name" value="Rab3GAP2"/>
</dbReference>
<reference evidence="2" key="1">
    <citation type="submission" date="2015-12" db="EMBL/GenBank/DDBJ databases">
        <title>Update maize B73 reference genome by single molecule sequencing technologies.</title>
        <authorList>
            <consortium name="Maize Genome Sequencing Project"/>
            <person name="Ware D."/>
        </authorList>
    </citation>
    <scope>NUCLEOTIDE SEQUENCE [LARGE SCALE GENOMIC DNA]</scope>
    <source>
        <tissue evidence="2">Seedling</tissue>
    </source>
</reference>
<dbReference type="PANTHER" id="PTHR12472:SF0">
    <property type="entry name" value="RAB3 GTPASE-ACTIVATING PROTEIN NON-CATALYTIC SUBUNIT"/>
    <property type="match status" value="1"/>
</dbReference>
<organism evidence="2">
    <name type="scientific">Zea mays</name>
    <name type="common">Maize</name>
    <dbReference type="NCBI Taxonomy" id="4577"/>
    <lineage>
        <taxon>Eukaryota</taxon>
        <taxon>Viridiplantae</taxon>
        <taxon>Streptophyta</taxon>
        <taxon>Embryophyta</taxon>
        <taxon>Tracheophyta</taxon>
        <taxon>Spermatophyta</taxon>
        <taxon>Magnoliopsida</taxon>
        <taxon>Liliopsida</taxon>
        <taxon>Poales</taxon>
        <taxon>Poaceae</taxon>
        <taxon>PACMAD clade</taxon>
        <taxon>Panicoideae</taxon>
        <taxon>Andropogonodae</taxon>
        <taxon>Andropogoneae</taxon>
        <taxon>Tripsacinae</taxon>
        <taxon>Zea</taxon>
    </lineage>
</organism>
<evidence type="ECO:0000313" key="2">
    <source>
        <dbReference type="EMBL" id="ONM54196.1"/>
    </source>
</evidence>
<dbReference type="EMBL" id="CM007650">
    <property type="protein sequence ID" value="ONM54199.1"/>
    <property type="molecule type" value="Genomic_DNA"/>
</dbReference>
<dbReference type="ExpressionAtlas" id="A0A1D6I1W6">
    <property type="expression patterns" value="baseline and differential"/>
</dbReference>
<feature type="domain" description="Rab3-GAP regulatory subunit N-terminal" evidence="1">
    <location>
        <begin position="32"/>
        <end position="236"/>
    </location>
</feature>
<sequence length="264" mass="28263">MAPRGHHLAEVALLASASADLAAAGAGEREGWLDDPAILPSLGPRARSLAVASAAHSVLVIVAVAGGGGGGVTVEPALGPDEGRISAVEWVPFAGEDDAEGEEGVSVVIGTDAGWLLFYSLAGDLLHKQSIYPAKILKLNFRERKENAWEDSGSDELSVVFPGVIARFDGADLQNVLKKAFQDVKSRLWKDKFEEQDAEDEETFGRIPFQIWNVNKFSSCADAAIVGLMPPPLLELQLLLYCWAVKSAPLLCHHSWRGCCSFSI</sequence>
<proteinExistence type="predicted"/>
<evidence type="ECO:0000259" key="1">
    <source>
        <dbReference type="Pfam" id="PF14655"/>
    </source>
</evidence>
<dbReference type="InterPro" id="IPR032839">
    <property type="entry name" value="RAB3GAP_N"/>
</dbReference>
<protein>
    <submittedName>
        <fullName evidence="2">Rab3 GTPase-activating protein non-catalytic subunit</fullName>
    </submittedName>
</protein>